<keyword evidence="3" id="KW-0106">Calcium</keyword>
<dbReference type="EMBL" id="HBGU01040087">
    <property type="protein sequence ID" value="CAD9468339.1"/>
    <property type="molecule type" value="Transcribed_RNA"/>
</dbReference>
<reference evidence="5" key="1">
    <citation type="submission" date="2021-01" db="EMBL/GenBank/DDBJ databases">
        <authorList>
            <person name="Corre E."/>
            <person name="Pelletier E."/>
            <person name="Niang G."/>
            <person name="Scheremetjew M."/>
            <person name="Finn R."/>
            <person name="Kale V."/>
            <person name="Holt S."/>
            <person name="Cochrane G."/>
            <person name="Meng A."/>
            <person name="Brown T."/>
            <person name="Cohen L."/>
        </authorList>
    </citation>
    <scope>NUCLEOTIDE SEQUENCE</scope>
    <source>
        <strain evidence="5">UTEX LB 985</strain>
    </source>
</reference>
<keyword evidence="1" id="KW-0479">Metal-binding</keyword>
<dbReference type="InterPro" id="IPR018247">
    <property type="entry name" value="EF_Hand_1_Ca_BS"/>
</dbReference>
<dbReference type="InterPro" id="IPR011992">
    <property type="entry name" value="EF-hand-dom_pair"/>
</dbReference>
<feature type="domain" description="EF-hand" evidence="4">
    <location>
        <begin position="1"/>
        <end position="36"/>
    </location>
</feature>
<protein>
    <recommendedName>
        <fullName evidence="4">EF-hand domain-containing protein</fullName>
    </recommendedName>
</protein>
<evidence type="ECO:0000259" key="4">
    <source>
        <dbReference type="PROSITE" id="PS50222"/>
    </source>
</evidence>
<evidence type="ECO:0000256" key="3">
    <source>
        <dbReference type="ARBA" id="ARBA00022837"/>
    </source>
</evidence>
<dbReference type="InterPro" id="IPR039647">
    <property type="entry name" value="EF_hand_pair_protein_CML-like"/>
</dbReference>
<evidence type="ECO:0000256" key="2">
    <source>
        <dbReference type="ARBA" id="ARBA00022737"/>
    </source>
</evidence>
<gene>
    <name evidence="5" type="ORF">CBRE1094_LOCUS21856</name>
</gene>
<dbReference type="PROSITE" id="PS50222">
    <property type="entry name" value="EF_HAND_2"/>
    <property type="match status" value="3"/>
</dbReference>
<dbReference type="AlphaFoldDB" id="A0A7S2DZL7"/>
<dbReference type="PROSITE" id="PS00018">
    <property type="entry name" value="EF_HAND_1"/>
    <property type="match status" value="3"/>
</dbReference>
<dbReference type="InterPro" id="IPR002048">
    <property type="entry name" value="EF_hand_dom"/>
</dbReference>
<dbReference type="GO" id="GO:0005509">
    <property type="term" value="F:calcium ion binding"/>
    <property type="evidence" value="ECO:0007669"/>
    <property type="project" value="InterPro"/>
</dbReference>
<evidence type="ECO:0000256" key="1">
    <source>
        <dbReference type="ARBA" id="ARBA00022723"/>
    </source>
</evidence>
<dbReference type="PANTHER" id="PTHR10891">
    <property type="entry name" value="EF-HAND CALCIUM-BINDING DOMAIN CONTAINING PROTEIN"/>
    <property type="match status" value="1"/>
</dbReference>
<feature type="domain" description="EF-hand" evidence="4">
    <location>
        <begin position="37"/>
        <end position="72"/>
    </location>
</feature>
<evidence type="ECO:0000313" key="5">
    <source>
        <dbReference type="EMBL" id="CAD9468339.1"/>
    </source>
</evidence>
<proteinExistence type="predicted"/>
<organism evidence="5">
    <name type="scientific">Haptolina brevifila</name>
    <dbReference type="NCBI Taxonomy" id="156173"/>
    <lineage>
        <taxon>Eukaryota</taxon>
        <taxon>Haptista</taxon>
        <taxon>Haptophyta</taxon>
        <taxon>Prymnesiophyceae</taxon>
        <taxon>Prymnesiales</taxon>
        <taxon>Prymnesiaceae</taxon>
        <taxon>Haptolina</taxon>
    </lineage>
</organism>
<name>A0A7S2DZL7_9EUKA</name>
<dbReference type="Pfam" id="PF13202">
    <property type="entry name" value="EF-hand_5"/>
    <property type="match status" value="1"/>
</dbReference>
<dbReference type="Pfam" id="PF13499">
    <property type="entry name" value="EF-hand_7"/>
    <property type="match status" value="1"/>
</dbReference>
<dbReference type="SUPFAM" id="SSF47473">
    <property type="entry name" value="EF-hand"/>
    <property type="match status" value="1"/>
</dbReference>
<feature type="domain" description="EF-hand" evidence="4">
    <location>
        <begin position="74"/>
        <end position="106"/>
    </location>
</feature>
<sequence>MSADVIGSIFDEADVNGDGSITALEFQKALKHNPHLIPHRGLVELFSKMDNDGSGSVTFDEFEAMLAEHKMDGKVIETLFTECDKDGSGAISMVEFGMVLKKHPELMAEREIDVIGLAERSIAERSIAKWSMQ</sequence>
<dbReference type="Gene3D" id="1.10.238.10">
    <property type="entry name" value="EF-hand"/>
    <property type="match status" value="2"/>
</dbReference>
<accession>A0A7S2DZL7</accession>
<keyword evidence="2" id="KW-0677">Repeat</keyword>
<dbReference type="SMART" id="SM00054">
    <property type="entry name" value="EFh"/>
    <property type="match status" value="3"/>
</dbReference>